<dbReference type="AlphaFoldDB" id="A0A5N5WRV8"/>
<keyword evidence="3 5" id="KW-0863">Zinc-finger</keyword>
<evidence type="ECO:0000313" key="8">
    <source>
        <dbReference type="Proteomes" id="UP000326565"/>
    </source>
</evidence>
<evidence type="ECO:0000256" key="2">
    <source>
        <dbReference type="ARBA" id="ARBA00022737"/>
    </source>
</evidence>
<dbReference type="Gene3D" id="3.30.160.60">
    <property type="entry name" value="Classic Zinc Finger"/>
    <property type="match status" value="2"/>
</dbReference>
<dbReference type="OrthoDB" id="654211at2759"/>
<keyword evidence="2" id="KW-0677">Repeat</keyword>
<dbReference type="PROSITE" id="PS50157">
    <property type="entry name" value="ZINC_FINGER_C2H2_2"/>
    <property type="match status" value="1"/>
</dbReference>
<dbReference type="InterPro" id="IPR036236">
    <property type="entry name" value="Znf_C2H2_sf"/>
</dbReference>
<dbReference type="GO" id="GO:0005634">
    <property type="term" value="C:nucleus"/>
    <property type="evidence" value="ECO:0007669"/>
    <property type="project" value="TreeGrafter"/>
</dbReference>
<dbReference type="SMART" id="SM00355">
    <property type="entry name" value="ZnF_C2H2"/>
    <property type="match status" value="3"/>
</dbReference>
<evidence type="ECO:0000259" key="6">
    <source>
        <dbReference type="PROSITE" id="PS50157"/>
    </source>
</evidence>
<keyword evidence="8" id="KW-1185">Reference proteome</keyword>
<evidence type="ECO:0000256" key="4">
    <source>
        <dbReference type="ARBA" id="ARBA00022833"/>
    </source>
</evidence>
<evidence type="ECO:0000256" key="1">
    <source>
        <dbReference type="ARBA" id="ARBA00022723"/>
    </source>
</evidence>
<dbReference type="SUPFAM" id="SSF57667">
    <property type="entry name" value="beta-beta-alpha zinc fingers"/>
    <property type="match status" value="1"/>
</dbReference>
<keyword evidence="1" id="KW-0479">Metal-binding</keyword>
<dbReference type="PANTHER" id="PTHR24408">
    <property type="entry name" value="ZINC FINGER PROTEIN"/>
    <property type="match status" value="1"/>
</dbReference>
<dbReference type="PROSITE" id="PS00028">
    <property type="entry name" value="ZINC_FINGER_C2H2_1"/>
    <property type="match status" value="1"/>
</dbReference>
<dbReference type="GO" id="GO:0008270">
    <property type="term" value="F:zinc ion binding"/>
    <property type="evidence" value="ECO:0007669"/>
    <property type="project" value="UniProtKB-KW"/>
</dbReference>
<dbReference type="PANTHER" id="PTHR24408:SF58">
    <property type="entry name" value="TRANSCRIPTION FACTOR (TFIIIA), PUTATIVE (AFU_ORTHOLOGUE AFUA_1G05150)-RELATED"/>
    <property type="match status" value="1"/>
</dbReference>
<feature type="domain" description="C2H2-type" evidence="6">
    <location>
        <begin position="176"/>
        <end position="200"/>
    </location>
</feature>
<gene>
    <name evidence="7" type="ORF">BDV29DRAFT_159703</name>
</gene>
<dbReference type="InterPro" id="IPR013087">
    <property type="entry name" value="Znf_C2H2_type"/>
</dbReference>
<dbReference type="EMBL" id="ML732279">
    <property type="protein sequence ID" value="KAB8071221.1"/>
    <property type="molecule type" value="Genomic_DNA"/>
</dbReference>
<dbReference type="GO" id="GO:0000981">
    <property type="term" value="F:DNA-binding transcription factor activity, RNA polymerase II-specific"/>
    <property type="evidence" value="ECO:0007669"/>
    <property type="project" value="TreeGrafter"/>
</dbReference>
<keyword evidence="4" id="KW-0862">Zinc</keyword>
<evidence type="ECO:0000256" key="3">
    <source>
        <dbReference type="ARBA" id="ARBA00022771"/>
    </source>
</evidence>
<reference evidence="7 8" key="1">
    <citation type="submission" date="2019-04" db="EMBL/GenBank/DDBJ databases">
        <title>Friends and foes A comparative genomics study of 23 Aspergillus species from section Flavi.</title>
        <authorList>
            <consortium name="DOE Joint Genome Institute"/>
            <person name="Kjaerbolling I."/>
            <person name="Vesth T."/>
            <person name="Frisvad J.C."/>
            <person name="Nybo J.L."/>
            <person name="Theobald S."/>
            <person name="Kildgaard S."/>
            <person name="Isbrandt T."/>
            <person name="Kuo A."/>
            <person name="Sato A."/>
            <person name="Lyhne E.K."/>
            <person name="Kogle M.E."/>
            <person name="Wiebenga A."/>
            <person name="Kun R.S."/>
            <person name="Lubbers R.J."/>
            <person name="Makela M.R."/>
            <person name="Barry K."/>
            <person name="Chovatia M."/>
            <person name="Clum A."/>
            <person name="Daum C."/>
            <person name="Haridas S."/>
            <person name="He G."/>
            <person name="LaButti K."/>
            <person name="Lipzen A."/>
            <person name="Mondo S."/>
            <person name="Riley R."/>
            <person name="Salamov A."/>
            <person name="Simmons B.A."/>
            <person name="Magnuson J.K."/>
            <person name="Henrissat B."/>
            <person name="Mortensen U.H."/>
            <person name="Larsen T.O."/>
            <person name="Devries R.P."/>
            <person name="Grigoriev I.V."/>
            <person name="Machida M."/>
            <person name="Baker S.E."/>
            <person name="Andersen M.R."/>
        </authorList>
    </citation>
    <scope>NUCLEOTIDE SEQUENCE [LARGE SCALE GENOMIC DNA]</scope>
    <source>
        <strain evidence="7 8">CBS 151.66</strain>
    </source>
</reference>
<name>A0A5N5WRV8_9EURO</name>
<dbReference type="GO" id="GO:0043565">
    <property type="term" value="F:sequence-specific DNA binding"/>
    <property type="evidence" value="ECO:0007669"/>
    <property type="project" value="TreeGrafter"/>
</dbReference>
<evidence type="ECO:0000256" key="5">
    <source>
        <dbReference type="PROSITE-ProRule" id="PRU00042"/>
    </source>
</evidence>
<proteinExistence type="predicted"/>
<accession>A0A5N5WRV8</accession>
<organism evidence="7 8">
    <name type="scientific">Aspergillus leporis</name>
    <dbReference type="NCBI Taxonomy" id="41062"/>
    <lineage>
        <taxon>Eukaryota</taxon>
        <taxon>Fungi</taxon>
        <taxon>Dikarya</taxon>
        <taxon>Ascomycota</taxon>
        <taxon>Pezizomycotina</taxon>
        <taxon>Eurotiomycetes</taxon>
        <taxon>Eurotiomycetidae</taxon>
        <taxon>Eurotiales</taxon>
        <taxon>Aspergillaceae</taxon>
        <taxon>Aspergillus</taxon>
        <taxon>Aspergillus subgen. Circumdati</taxon>
    </lineage>
</organism>
<evidence type="ECO:0000313" key="7">
    <source>
        <dbReference type="EMBL" id="KAB8071221.1"/>
    </source>
</evidence>
<sequence length="200" mass="22892">MASQLLGFDDLAAWIPDMAGATDDLSGDLVASGSAFAFSGSDAQPNMMSATQQQFPYILPPSNLNTTDYEHGVIWDSKDHMMAPKWESRFEEAEMPSYDHITATEEGVYRCNHWKCRDRDGFPLKALLRKHMKTHVKPVQCPQCAYTAAEQRDVRRHAERAHNTWAKARWRVEGSFNCRLCSATFTRRDNLQKHCRKQHT</sequence>
<dbReference type="Proteomes" id="UP000326565">
    <property type="component" value="Unassembled WGS sequence"/>
</dbReference>
<protein>
    <recommendedName>
        <fullName evidence="6">C2H2-type domain-containing protein</fullName>
    </recommendedName>
</protein>